<comment type="caution">
    <text evidence="1">The sequence shown here is derived from an EMBL/GenBank/DDBJ whole genome shotgun (WGS) entry which is preliminary data.</text>
</comment>
<reference evidence="1 2" key="1">
    <citation type="submission" date="2021-06" db="EMBL/GenBank/DDBJ databases">
        <title>Caerostris darwini draft genome.</title>
        <authorList>
            <person name="Kono N."/>
            <person name="Arakawa K."/>
        </authorList>
    </citation>
    <scope>NUCLEOTIDE SEQUENCE [LARGE SCALE GENOMIC DNA]</scope>
</reference>
<evidence type="ECO:0000313" key="2">
    <source>
        <dbReference type="Proteomes" id="UP001054837"/>
    </source>
</evidence>
<protein>
    <submittedName>
        <fullName evidence="1">Uncharacterized protein</fullName>
    </submittedName>
</protein>
<name>A0AAV4WQX8_9ARAC</name>
<gene>
    <name evidence="1" type="ORF">CDAR_317861</name>
</gene>
<dbReference type="EMBL" id="BPLQ01015033">
    <property type="protein sequence ID" value="GIY85330.1"/>
    <property type="molecule type" value="Genomic_DNA"/>
</dbReference>
<accession>A0AAV4WQX8</accession>
<sequence length="107" mass="12111">MEFRKWDEGRRRRSGLWRRKGGGGGALCWGNLGLCARIPLSSSNVWVTWPINCRGQPCASCSFTLRTPFLSLSVWNIDWIGREVQSVIGNGSKDTWNMILRKALQQA</sequence>
<proteinExistence type="predicted"/>
<keyword evidence="2" id="KW-1185">Reference proteome</keyword>
<dbReference type="AlphaFoldDB" id="A0AAV4WQX8"/>
<organism evidence="1 2">
    <name type="scientific">Caerostris darwini</name>
    <dbReference type="NCBI Taxonomy" id="1538125"/>
    <lineage>
        <taxon>Eukaryota</taxon>
        <taxon>Metazoa</taxon>
        <taxon>Ecdysozoa</taxon>
        <taxon>Arthropoda</taxon>
        <taxon>Chelicerata</taxon>
        <taxon>Arachnida</taxon>
        <taxon>Araneae</taxon>
        <taxon>Araneomorphae</taxon>
        <taxon>Entelegynae</taxon>
        <taxon>Araneoidea</taxon>
        <taxon>Araneidae</taxon>
        <taxon>Caerostris</taxon>
    </lineage>
</organism>
<evidence type="ECO:0000313" key="1">
    <source>
        <dbReference type="EMBL" id="GIY85330.1"/>
    </source>
</evidence>
<dbReference type="Proteomes" id="UP001054837">
    <property type="component" value="Unassembled WGS sequence"/>
</dbReference>